<evidence type="ECO:0000313" key="2">
    <source>
        <dbReference type="Proteomes" id="UP001321766"/>
    </source>
</evidence>
<sequence length="42" mass="5074">MTYQDLLKLVGWVVLLYQRARHMHTSDEHKNKEPYFPTAKDL</sequence>
<dbReference type="EMBL" id="AP026798">
    <property type="protein sequence ID" value="BDR53022.1"/>
    <property type="molecule type" value="Genomic_DNA"/>
</dbReference>
<gene>
    <name evidence="1" type="ORF">KIM372_09290</name>
</gene>
<evidence type="ECO:0000313" key="1">
    <source>
        <dbReference type="EMBL" id="BDR53022.1"/>
    </source>
</evidence>
<organism evidence="1 2">
    <name type="scientific">Bombiscardovia nodaiensis</name>
    <dbReference type="NCBI Taxonomy" id="2932181"/>
    <lineage>
        <taxon>Bacteria</taxon>
        <taxon>Bacillati</taxon>
        <taxon>Actinomycetota</taxon>
        <taxon>Actinomycetes</taxon>
        <taxon>Bifidobacteriales</taxon>
        <taxon>Bifidobacteriaceae</taxon>
        <taxon>Bombiscardovia</taxon>
    </lineage>
</organism>
<accession>A0ABN6SA43</accession>
<protein>
    <submittedName>
        <fullName evidence="1">Uncharacterized protein</fullName>
    </submittedName>
</protein>
<reference evidence="1 2" key="1">
    <citation type="journal article" date="2023" name="Microbiol. Spectr.">
        <title>Symbiosis of Carpenter Bees with Uncharacterized Lactic Acid Bacteria Showing NAD Auxotrophy.</title>
        <authorList>
            <person name="Kawasaki S."/>
            <person name="Ozawa K."/>
            <person name="Mori T."/>
            <person name="Yamamoto A."/>
            <person name="Ito M."/>
            <person name="Ohkuma M."/>
            <person name="Sakamoto M."/>
            <person name="Matsutani M."/>
        </authorList>
    </citation>
    <scope>NUCLEOTIDE SEQUENCE [LARGE SCALE GENOMIC DNA]</scope>
    <source>
        <strain evidence="1 2">Kim37-2</strain>
    </source>
</reference>
<dbReference type="Proteomes" id="UP001321766">
    <property type="component" value="Chromosome"/>
</dbReference>
<keyword evidence="2" id="KW-1185">Reference proteome</keyword>
<name>A0ABN6SA43_9BIFI</name>
<proteinExistence type="predicted"/>